<protein>
    <submittedName>
        <fullName evidence="2">Uncharacterized protein</fullName>
    </submittedName>
</protein>
<dbReference type="KEGG" id="grl:LPB144_01955"/>
<accession>A0A1L3J2A1</accession>
<organism evidence="2 3">
    <name type="scientific">Christiangramia salexigens</name>
    <dbReference type="NCBI Taxonomy" id="1913577"/>
    <lineage>
        <taxon>Bacteria</taxon>
        <taxon>Pseudomonadati</taxon>
        <taxon>Bacteroidota</taxon>
        <taxon>Flavobacteriia</taxon>
        <taxon>Flavobacteriales</taxon>
        <taxon>Flavobacteriaceae</taxon>
        <taxon>Christiangramia</taxon>
    </lineage>
</organism>
<reference evidence="2 3" key="1">
    <citation type="submission" date="2016-11" db="EMBL/GenBank/DDBJ databases">
        <title>Gramella sp. LPB0144 isolated from marine environment.</title>
        <authorList>
            <person name="Kim E."/>
            <person name="Yi H."/>
        </authorList>
    </citation>
    <scope>NUCLEOTIDE SEQUENCE [LARGE SCALE GENOMIC DNA]</scope>
    <source>
        <strain evidence="2 3">LPB0144</strain>
    </source>
</reference>
<sequence length="531" mass="57816">MKRIYSCLTYVAILALLFTSCSKDENSSLIDEPANAKSVDLSFGAVLNDLANRAMSKSHFDQVPDCSEELPVTAVLEISYNNQTVGPIVVDVLKDQDGFFTDYSELLKIPVPNNGSTTVTLESFMVYDGNDIDAQNPYGNLIWIAPKESQVGQFDGYVDKALPFDFQVTDGSKPYIDVEVLCFDRRMVNEYGYVFFNILPEKIYPFCTFVNYCDENGRHYVADYAVDLYFGTDTNGIQLYDHNDQNAMANTGDYGEGNYYADPLCLVVPGPPANLADDLPYLYLVIYPIDWAGTGDIDDTPVPVALSWNMVRDLLNDDGTTNEYLHLLIGECEDALEGDGTIGGGNGCNPSSAEADCDDDQIPNKCDEDNANYAGFDCDGDDIPNGQEATGCVNNSSPDCGIDPPLACNLSIDDASQGCLRGVTPGSDAVDYADNGDFLMITADMDGDPIPLFEDTGIGYGPTAGNFTPSVSNGELTFNIVPNQGFVVTDMLIEVMDEVDGDVYCVDSEPSVPGTYTYPIYVRVKTNICEI</sequence>
<dbReference type="RefSeq" id="WP_072551902.1">
    <property type="nucleotide sequence ID" value="NZ_CP018153.1"/>
</dbReference>
<evidence type="ECO:0000256" key="1">
    <source>
        <dbReference type="SAM" id="SignalP"/>
    </source>
</evidence>
<feature type="signal peptide" evidence="1">
    <location>
        <begin position="1"/>
        <end position="23"/>
    </location>
</feature>
<feature type="chain" id="PRO_5012611452" evidence="1">
    <location>
        <begin position="24"/>
        <end position="531"/>
    </location>
</feature>
<keyword evidence="3" id="KW-1185">Reference proteome</keyword>
<dbReference type="Proteomes" id="UP000182510">
    <property type="component" value="Chromosome"/>
</dbReference>
<dbReference type="OrthoDB" id="1394134at2"/>
<dbReference type="AlphaFoldDB" id="A0A1L3J2A1"/>
<evidence type="ECO:0000313" key="3">
    <source>
        <dbReference type="Proteomes" id="UP000182510"/>
    </source>
</evidence>
<keyword evidence="1" id="KW-0732">Signal</keyword>
<name>A0A1L3J2A1_9FLAO</name>
<dbReference type="STRING" id="1913577.LPB144_01955"/>
<evidence type="ECO:0000313" key="2">
    <source>
        <dbReference type="EMBL" id="APG59246.1"/>
    </source>
</evidence>
<proteinExistence type="predicted"/>
<dbReference type="PROSITE" id="PS51257">
    <property type="entry name" value="PROKAR_LIPOPROTEIN"/>
    <property type="match status" value="1"/>
</dbReference>
<dbReference type="EMBL" id="CP018153">
    <property type="protein sequence ID" value="APG59246.1"/>
    <property type="molecule type" value="Genomic_DNA"/>
</dbReference>
<gene>
    <name evidence="2" type="ORF">LPB144_01955</name>
</gene>